<accession>A0A418EB14</accession>
<evidence type="ECO:0000256" key="1">
    <source>
        <dbReference type="SAM" id="MobiDB-lite"/>
    </source>
</evidence>
<dbReference type="VEuPathDB" id="FungiDB:H257_01133"/>
<name>A0A418EB14_APHAT</name>
<evidence type="ECO:0008006" key="4">
    <source>
        <dbReference type="Google" id="ProtNLM"/>
    </source>
</evidence>
<evidence type="ECO:0000313" key="3">
    <source>
        <dbReference type="Proteomes" id="UP000286510"/>
    </source>
</evidence>
<protein>
    <recommendedName>
        <fullName evidence="4">Peptidase M41 FtsH extracellular domain-containing protein</fullName>
    </recommendedName>
</protein>
<reference evidence="2 3" key="1">
    <citation type="submission" date="2018-08" db="EMBL/GenBank/DDBJ databases">
        <title>Aphanomyces genome sequencing and annotation.</title>
        <authorList>
            <person name="Minardi D."/>
            <person name="Oidtmann B."/>
            <person name="Van Der Giezen M."/>
            <person name="Studholme D.J."/>
        </authorList>
    </citation>
    <scope>NUCLEOTIDE SEQUENCE [LARGE SCALE GENOMIC DNA]</scope>
    <source>
        <strain evidence="2 3">FDL457</strain>
    </source>
</reference>
<dbReference type="EMBL" id="QUTF01015329">
    <property type="protein sequence ID" value="RHZ09739.1"/>
    <property type="molecule type" value="Genomic_DNA"/>
</dbReference>
<organism evidence="2 3">
    <name type="scientific">Aphanomyces astaci</name>
    <name type="common">Crayfish plague agent</name>
    <dbReference type="NCBI Taxonomy" id="112090"/>
    <lineage>
        <taxon>Eukaryota</taxon>
        <taxon>Sar</taxon>
        <taxon>Stramenopiles</taxon>
        <taxon>Oomycota</taxon>
        <taxon>Saprolegniomycetes</taxon>
        <taxon>Saprolegniales</taxon>
        <taxon>Verrucalvaceae</taxon>
        <taxon>Aphanomyces</taxon>
    </lineage>
</organism>
<feature type="non-terminal residue" evidence="2">
    <location>
        <position position="74"/>
    </location>
</feature>
<dbReference type="AlphaFoldDB" id="A0A418EB14"/>
<dbReference type="Proteomes" id="UP000286510">
    <property type="component" value="Unassembled WGS sequence"/>
</dbReference>
<evidence type="ECO:0000313" key="2">
    <source>
        <dbReference type="EMBL" id="RHZ09739.1"/>
    </source>
</evidence>
<feature type="region of interest" description="Disordered" evidence="1">
    <location>
        <begin position="1"/>
        <end position="30"/>
    </location>
</feature>
<comment type="caution">
    <text evidence="2">The sequence shown here is derived from an EMBL/GenBank/DDBJ whole genome shotgun (WGS) entry which is preliminary data.</text>
</comment>
<proteinExistence type="predicted"/>
<sequence>MAKATGNGPKEEPKPSSGGGGSSASGGSDPKEQLMYTIPIAIALLLFLELTSGDNALKEITWQEFRNDLLSQGK</sequence>
<gene>
    <name evidence="2" type="ORF">DYB26_005026</name>
</gene>